<evidence type="ECO:0000259" key="6">
    <source>
        <dbReference type="Pfam" id="PF02776"/>
    </source>
</evidence>
<dbReference type="SUPFAM" id="SSF52467">
    <property type="entry name" value="DHS-like NAD/FAD-binding domain"/>
    <property type="match status" value="1"/>
</dbReference>
<dbReference type="InterPro" id="IPR011766">
    <property type="entry name" value="TPP_enzyme_TPP-bd"/>
</dbReference>
<keyword evidence="7" id="KW-0378">Hydrolase</keyword>
<name>A0A2N3RAI3_9BIFI</name>
<dbReference type="Gene3D" id="3.40.50.970">
    <property type="match status" value="2"/>
</dbReference>
<evidence type="ECO:0000256" key="3">
    <source>
        <dbReference type="RuleBase" id="RU362132"/>
    </source>
</evidence>
<sequence length="624" mass="68058">MVSTIRLTVGQAIVRFLEAQQVTRDGQTNTFFGGALGIMGHGNVGGVGQAFLEEKKRMRFIQGRNEQGMGHIAVGYARLKNRMGAMAVTTSIGPGAANLVTAAGTATVNHLPVLLLPSDIFSTRRAGSVLQQIEDERSYDVSGNDSLRPVSRYWDRINRPEQLPAALLAAMETLTSPAKTGAVTLCLPQDVQAEAYDFPTTLFKERTWRIGRPRADADALAAAAEAIRASKRPFIIAGGGTVYSSASQELTDFIEHTGIPVGSTQAAKGAVAYEHPLNVGPLGSIGLKYANQLARQSDLIIGIGTRYTDFTSASNTMFQDPSVRFVNINVASFDANKEAAIPVVGDAREAIRELDRALADWQVPSDYRKQAEEAADEARAEVVRQTQHIPGDDKLGQKEVIGIVNSFAKPQDVVVNAAGSMPSDLQKLWRPGSPLGYSVEYGYSCMGYEIPAGLGMRMAAPDREIFTFIGDASFLMYHQDVLTAIQEHEKIIIILVDNHGFGSINTLSHQVGSQGFETRFYMKNEQGLEDKDHYLPIDFPKILEGYGVPTYCPTNAEELKDAVKKAVDGDTIAAIYVTVDPVVRDNSSQAWWDVATPQVAHIDSSKQAHQTYEEVRTKEQRLYL</sequence>
<dbReference type="Gene3D" id="3.40.50.1220">
    <property type="entry name" value="TPP-binding domain"/>
    <property type="match status" value="1"/>
</dbReference>
<dbReference type="InterPro" id="IPR000399">
    <property type="entry name" value="TPP-bd_CS"/>
</dbReference>
<dbReference type="CDD" id="cd07035">
    <property type="entry name" value="TPP_PYR_POX_like"/>
    <property type="match status" value="1"/>
</dbReference>
<dbReference type="PROSITE" id="PS00187">
    <property type="entry name" value="TPP_ENZYMES"/>
    <property type="match status" value="1"/>
</dbReference>
<evidence type="ECO:0000259" key="5">
    <source>
        <dbReference type="Pfam" id="PF02775"/>
    </source>
</evidence>
<dbReference type="InterPro" id="IPR029035">
    <property type="entry name" value="DHS-like_NAD/FAD-binding_dom"/>
</dbReference>
<comment type="similarity">
    <text evidence="1 3">Belongs to the TPP enzyme family.</text>
</comment>
<dbReference type="PANTHER" id="PTHR18968">
    <property type="entry name" value="THIAMINE PYROPHOSPHATE ENZYMES"/>
    <property type="match status" value="1"/>
</dbReference>
<dbReference type="InterPro" id="IPR030817">
    <property type="entry name" value="Myo_inos_IolD"/>
</dbReference>
<dbReference type="GO" id="GO:0050660">
    <property type="term" value="F:flavin adenine dinucleotide binding"/>
    <property type="evidence" value="ECO:0007669"/>
    <property type="project" value="TreeGrafter"/>
</dbReference>
<dbReference type="Pfam" id="PF00205">
    <property type="entry name" value="TPP_enzyme_M"/>
    <property type="match status" value="1"/>
</dbReference>
<dbReference type="InterPro" id="IPR045229">
    <property type="entry name" value="TPP_enz"/>
</dbReference>
<reference evidence="7 8" key="1">
    <citation type="submission" date="2017-10" db="EMBL/GenBank/DDBJ databases">
        <title>Bifidobacterium genomics.</title>
        <authorList>
            <person name="Lugli G.A."/>
            <person name="Milani C."/>
            <person name="Mancabelli L."/>
        </authorList>
    </citation>
    <scope>NUCLEOTIDE SEQUENCE [LARGE SCALE GENOMIC DNA]</scope>
    <source>
        <strain evidence="7 8">1460B</strain>
    </source>
</reference>
<dbReference type="RefSeq" id="WP_101432593.1">
    <property type="nucleotide sequence ID" value="NZ_PCHJ01000015.1"/>
</dbReference>
<dbReference type="InterPro" id="IPR029061">
    <property type="entry name" value="THDP-binding"/>
</dbReference>
<dbReference type="InterPro" id="IPR012000">
    <property type="entry name" value="Thiamin_PyroP_enz_cen_dom"/>
</dbReference>
<gene>
    <name evidence="7" type="ORF">CQR44_1034</name>
</gene>
<dbReference type="GO" id="GO:0000287">
    <property type="term" value="F:magnesium ion binding"/>
    <property type="evidence" value="ECO:0007669"/>
    <property type="project" value="InterPro"/>
</dbReference>
<dbReference type="GO" id="GO:0009097">
    <property type="term" value="P:isoleucine biosynthetic process"/>
    <property type="evidence" value="ECO:0007669"/>
    <property type="project" value="TreeGrafter"/>
</dbReference>
<dbReference type="GO" id="GO:0030976">
    <property type="term" value="F:thiamine pyrophosphate binding"/>
    <property type="evidence" value="ECO:0007669"/>
    <property type="project" value="InterPro"/>
</dbReference>
<dbReference type="NCBIfam" id="TIGR04377">
    <property type="entry name" value="myo_inos_iolD"/>
    <property type="match status" value="1"/>
</dbReference>
<evidence type="ECO:0000313" key="7">
    <source>
        <dbReference type="EMBL" id="PKV09499.1"/>
    </source>
</evidence>
<dbReference type="Pfam" id="PF02776">
    <property type="entry name" value="TPP_enzyme_N"/>
    <property type="match status" value="1"/>
</dbReference>
<dbReference type="Pfam" id="PF02775">
    <property type="entry name" value="TPP_enzyme_C"/>
    <property type="match status" value="1"/>
</dbReference>
<dbReference type="EMBL" id="PCHJ01000015">
    <property type="protein sequence ID" value="PKV09499.1"/>
    <property type="molecule type" value="Genomic_DNA"/>
</dbReference>
<dbReference type="GO" id="GO:0005948">
    <property type="term" value="C:acetolactate synthase complex"/>
    <property type="evidence" value="ECO:0007669"/>
    <property type="project" value="TreeGrafter"/>
</dbReference>
<feature type="domain" description="Thiamine pyrophosphate enzyme TPP-binding" evidence="5">
    <location>
        <begin position="418"/>
        <end position="575"/>
    </location>
</feature>
<dbReference type="GO" id="GO:0009099">
    <property type="term" value="P:L-valine biosynthetic process"/>
    <property type="evidence" value="ECO:0007669"/>
    <property type="project" value="TreeGrafter"/>
</dbReference>
<dbReference type="GO" id="GO:0016823">
    <property type="term" value="F:hydrolase activity, acting on acid carbon-carbon bonds, in ketonic substances"/>
    <property type="evidence" value="ECO:0007669"/>
    <property type="project" value="InterPro"/>
</dbReference>
<proteinExistence type="inferred from homology"/>
<dbReference type="AlphaFoldDB" id="A0A2N3RAI3"/>
<dbReference type="PANTHER" id="PTHR18968:SF9">
    <property type="entry name" value="3D-(3,5_4)-TRIHYDROXYCYCLOHEXANE-1,2-DIONE HYDROLASE"/>
    <property type="match status" value="1"/>
</dbReference>
<evidence type="ECO:0000256" key="2">
    <source>
        <dbReference type="ARBA" id="ARBA00023052"/>
    </source>
</evidence>
<keyword evidence="2 3" id="KW-0786">Thiamine pyrophosphate</keyword>
<feature type="domain" description="Thiamine pyrophosphate enzyme central" evidence="4">
    <location>
        <begin position="220"/>
        <end position="354"/>
    </location>
</feature>
<feature type="domain" description="Thiamine pyrophosphate enzyme N-terminal TPP-binding" evidence="6">
    <location>
        <begin position="49"/>
        <end position="133"/>
    </location>
</feature>
<protein>
    <submittedName>
        <fullName evidence="7">3D-(3,5/4)-trihydroxycyclohexane-1,2-dione hydrolase</fullName>
    </submittedName>
</protein>
<accession>A0A2N3RAI3</accession>
<dbReference type="GO" id="GO:0003984">
    <property type="term" value="F:acetolactate synthase activity"/>
    <property type="evidence" value="ECO:0007669"/>
    <property type="project" value="TreeGrafter"/>
</dbReference>
<dbReference type="SUPFAM" id="SSF52518">
    <property type="entry name" value="Thiamin diphosphate-binding fold (THDP-binding)"/>
    <property type="match status" value="2"/>
</dbReference>
<dbReference type="GO" id="GO:0019310">
    <property type="term" value="P:inositol catabolic process"/>
    <property type="evidence" value="ECO:0007669"/>
    <property type="project" value="InterPro"/>
</dbReference>
<dbReference type="InterPro" id="IPR012001">
    <property type="entry name" value="Thiamin_PyroP_enz_TPP-bd_dom"/>
</dbReference>
<evidence type="ECO:0000259" key="4">
    <source>
        <dbReference type="Pfam" id="PF00205"/>
    </source>
</evidence>
<evidence type="ECO:0000256" key="1">
    <source>
        <dbReference type="ARBA" id="ARBA00007812"/>
    </source>
</evidence>
<dbReference type="Proteomes" id="UP000233731">
    <property type="component" value="Unassembled WGS sequence"/>
</dbReference>
<evidence type="ECO:0000313" key="8">
    <source>
        <dbReference type="Proteomes" id="UP000233731"/>
    </source>
</evidence>
<comment type="caution">
    <text evidence="7">The sequence shown here is derived from an EMBL/GenBank/DDBJ whole genome shotgun (WGS) entry which is preliminary data.</text>
</comment>
<organism evidence="7 8">
    <name type="scientific">Bifidobacterium asteroides</name>
    <dbReference type="NCBI Taxonomy" id="1684"/>
    <lineage>
        <taxon>Bacteria</taxon>
        <taxon>Bacillati</taxon>
        <taxon>Actinomycetota</taxon>
        <taxon>Actinomycetes</taxon>
        <taxon>Bifidobacteriales</taxon>
        <taxon>Bifidobacteriaceae</taxon>
        <taxon>Bifidobacterium</taxon>
    </lineage>
</organism>